<evidence type="ECO:0000313" key="2">
    <source>
        <dbReference type="Proteomes" id="UP000683000"/>
    </source>
</evidence>
<evidence type="ECO:0000313" key="1">
    <source>
        <dbReference type="EMBL" id="KAG6381894.1"/>
    </source>
</evidence>
<keyword evidence="2" id="KW-1185">Reference proteome</keyword>
<organism evidence="1 2">
    <name type="scientific">Boletus reticuloceps</name>
    <dbReference type="NCBI Taxonomy" id="495285"/>
    <lineage>
        <taxon>Eukaryota</taxon>
        <taxon>Fungi</taxon>
        <taxon>Dikarya</taxon>
        <taxon>Basidiomycota</taxon>
        <taxon>Agaricomycotina</taxon>
        <taxon>Agaricomycetes</taxon>
        <taxon>Agaricomycetidae</taxon>
        <taxon>Boletales</taxon>
        <taxon>Boletineae</taxon>
        <taxon>Boletaceae</taxon>
        <taxon>Boletoideae</taxon>
        <taxon>Boletus</taxon>
    </lineage>
</organism>
<proteinExistence type="predicted"/>
<dbReference type="Proteomes" id="UP000683000">
    <property type="component" value="Unassembled WGS sequence"/>
</dbReference>
<name>A0A8I2YYL5_9AGAM</name>
<accession>A0A8I2YYL5</accession>
<reference evidence="1" key="1">
    <citation type="submission" date="2021-03" db="EMBL/GenBank/DDBJ databases">
        <title>Evolutionary innovations through gain and loss of genes in the ectomycorrhizal Boletales.</title>
        <authorList>
            <person name="Wu G."/>
            <person name="Miyauchi S."/>
            <person name="Morin E."/>
            <person name="Yang Z.-L."/>
            <person name="Xu J."/>
            <person name="Martin F.M."/>
        </authorList>
    </citation>
    <scope>NUCLEOTIDE SEQUENCE</scope>
    <source>
        <strain evidence="1">BR01</strain>
    </source>
</reference>
<gene>
    <name evidence="1" type="ORF">JVT61DRAFT_511</name>
</gene>
<dbReference type="OrthoDB" id="3020812at2759"/>
<comment type="caution">
    <text evidence="1">The sequence shown here is derived from an EMBL/GenBank/DDBJ whole genome shotgun (WGS) entry which is preliminary data.</text>
</comment>
<dbReference type="EMBL" id="JAGFBS010000001">
    <property type="protein sequence ID" value="KAG6381894.1"/>
    <property type="molecule type" value="Genomic_DNA"/>
</dbReference>
<dbReference type="AlphaFoldDB" id="A0A8I2YYL5"/>
<sequence length="436" mass="49576">MLSLFEAREDGWQTGFHRNAINHLGTKFKWLQASLDNRDIAPEEFSGPRSVKGRYNTDMRPADVCGSLAGKRITMIGGEHIYRLHIHLLQHMERAEGKPFPCPYHEFCTHHHICLPYQYFQDDAPPPRYIKPPTSRQLIETESAVVNYIVSDTLLSAQDESSSEYNLPFVHPMTGVRLRETYWLAAARKANVVILGRGPLTAPGGTYTGNWSFLHHLPDYVDKSRKAIMGDDKGHDDEPMSQTAPRSLEILNAAVHLTVSCFLPDLFRLLQSIRLEVHPSRRKRLIWPSSWYRLPARGTARTALLCPHIVSSVQDMIQQTFSHHRPPRSSAEHSLMLQLSAFINADASNTTHLEDPWTLLFNAQVYLENMVLREILPRYGIVFLPLDVLWVEDAQARGHGCGRSHGAVDTDVDLERTLIIGEAFLTGIDYVLRYLE</sequence>
<protein>
    <submittedName>
        <fullName evidence="1">Uncharacterized protein</fullName>
    </submittedName>
</protein>